<keyword evidence="2 5" id="KW-0812">Transmembrane</keyword>
<accession>A0ABV7L2W6</accession>
<reference evidence="8" key="1">
    <citation type="journal article" date="2019" name="Int. J. Syst. Evol. Microbiol.">
        <title>The Global Catalogue of Microorganisms (GCM) 10K type strain sequencing project: providing services to taxonomists for standard genome sequencing and annotation.</title>
        <authorList>
            <consortium name="The Broad Institute Genomics Platform"/>
            <consortium name="The Broad Institute Genome Sequencing Center for Infectious Disease"/>
            <person name="Wu L."/>
            <person name="Ma J."/>
        </authorList>
    </citation>
    <scope>NUCLEOTIDE SEQUENCE [LARGE SCALE GENOMIC DNA]</scope>
    <source>
        <strain evidence="8">KCTC 42964</strain>
    </source>
</reference>
<sequence>MSDRSYGVAVALCGIFGIVGIHHFYLGNHLHGLFDLGLFLAAMACFFVLGFQGPDWFLLGILLLAVDALHTMIIFYRLITGQAHDGRGRRIAVPGGGR</sequence>
<organism evidence="7 8">
    <name type="scientific">Marinibaculum pumilum</name>
    <dbReference type="NCBI Taxonomy" id="1766165"/>
    <lineage>
        <taxon>Bacteria</taxon>
        <taxon>Pseudomonadati</taxon>
        <taxon>Pseudomonadota</taxon>
        <taxon>Alphaproteobacteria</taxon>
        <taxon>Rhodospirillales</taxon>
        <taxon>Rhodospirillaceae</taxon>
        <taxon>Marinibaculum</taxon>
    </lineage>
</organism>
<keyword evidence="3 5" id="KW-1133">Transmembrane helix</keyword>
<evidence type="ECO:0000256" key="2">
    <source>
        <dbReference type="ARBA" id="ARBA00022692"/>
    </source>
</evidence>
<comment type="caution">
    <text evidence="7">The sequence shown here is derived from an EMBL/GenBank/DDBJ whole genome shotgun (WGS) entry which is preliminary data.</text>
</comment>
<evidence type="ECO:0000256" key="3">
    <source>
        <dbReference type="ARBA" id="ARBA00022989"/>
    </source>
</evidence>
<feature type="transmembrane region" description="Helical" evidence="5">
    <location>
        <begin position="6"/>
        <end position="26"/>
    </location>
</feature>
<proteinExistence type="predicted"/>
<evidence type="ECO:0000313" key="8">
    <source>
        <dbReference type="Proteomes" id="UP001595528"/>
    </source>
</evidence>
<dbReference type="Pfam" id="PF05154">
    <property type="entry name" value="TM2"/>
    <property type="match status" value="1"/>
</dbReference>
<feature type="domain" description="TM2" evidence="6">
    <location>
        <begin position="3"/>
        <end position="39"/>
    </location>
</feature>
<evidence type="ECO:0000256" key="4">
    <source>
        <dbReference type="ARBA" id="ARBA00023136"/>
    </source>
</evidence>
<dbReference type="EMBL" id="JBHRTR010000029">
    <property type="protein sequence ID" value="MFC3228983.1"/>
    <property type="molecule type" value="Genomic_DNA"/>
</dbReference>
<evidence type="ECO:0000313" key="7">
    <source>
        <dbReference type="EMBL" id="MFC3228983.1"/>
    </source>
</evidence>
<feature type="transmembrane region" description="Helical" evidence="5">
    <location>
        <begin position="33"/>
        <end position="51"/>
    </location>
</feature>
<keyword evidence="8" id="KW-1185">Reference proteome</keyword>
<evidence type="ECO:0000259" key="6">
    <source>
        <dbReference type="Pfam" id="PF05154"/>
    </source>
</evidence>
<dbReference type="InterPro" id="IPR007829">
    <property type="entry name" value="TM2"/>
</dbReference>
<dbReference type="RefSeq" id="WP_379902691.1">
    <property type="nucleotide sequence ID" value="NZ_JBHRTR010000029.1"/>
</dbReference>
<feature type="transmembrane region" description="Helical" evidence="5">
    <location>
        <begin position="57"/>
        <end position="79"/>
    </location>
</feature>
<dbReference type="Proteomes" id="UP001595528">
    <property type="component" value="Unassembled WGS sequence"/>
</dbReference>
<evidence type="ECO:0000256" key="5">
    <source>
        <dbReference type="SAM" id="Phobius"/>
    </source>
</evidence>
<name>A0ABV7L2W6_9PROT</name>
<comment type="subcellular location">
    <subcellularLocation>
        <location evidence="1">Membrane</location>
        <topology evidence="1">Multi-pass membrane protein</topology>
    </subcellularLocation>
</comment>
<keyword evidence="4 5" id="KW-0472">Membrane</keyword>
<gene>
    <name evidence="7" type="ORF">ACFOGJ_17190</name>
</gene>
<evidence type="ECO:0000256" key="1">
    <source>
        <dbReference type="ARBA" id="ARBA00004141"/>
    </source>
</evidence>
<protein>
    <submittedName>
        <fullName evidence="7">NINE protein</fullName>
    </submittedName>
</protein>